<evidence type="ECO:0008006" key="3">
    <source>
        <dbReference type="Google" id="ProtNLM"/>
    </source>
</evidence>
<sequence length="658" mass="74741">MADDFDLCFKAVKNLLNDSGGLTLVKLKSISESLAIKDKKSVIDLAFRDQMLDLLSINSTDSMKVLLKMSVAAAVADICSAATPFLLFADLFNTKPISDAEENFHFMEQTITALKDVSLFGPGRNVLLRMCNDLLRRLSKSQNTVFCGRIQLFLTRLFPLDEKSGLNLMSNFNTQKEISYSKEPDESLFQSLINYKAEPTEGAAKPLSDLKVNAQLYQKFWSLQEFLRTPSLCYTKEGWAGFTECAQCVIDTFCSIKIMNAVDSERRWHSSGTKFTIYLTSEKLLDLQLMDTNFRRYILVQLLIIFQYLTAQVKFKSPTQALDESQSKWVKSRRDEILKLLDGALDSDLAGGTPISPSFAVVNHILERETHWNRWKNEGCPSFIRTLEKSSLPMRKRRTNPLIDRSGNKLFRFGNRELDKLWSLAPDNLEACKDKKRLFRPDLYEHFRDAILELDPKEKVEEQYKSINREEWTWRSLRLLSRRCSFFYTNWNPPGRPIKDYLSVILTEKLHPEDDKKVSNGDSVKPEEPTSSAATRAAEKNSRVVSSASAKSVTSSRMTSRAPRHVSSAERTASSQNCRSRSPIRPESGRATGSPRPANDNLSSILDTSADQLASMSRLSDTDGEADDLEDEEEEEGEDAVEEEDEDVEERETMEIVS</sequence>
<feature type="compositionally biased region" description="Polar residues" evidence="1">
    <location>
        <begin position="600"/>
        <end position="619"/>
    </location>
</feature>
<feature type="compositionally biased region" description="Acidic residues" evidence="1">
    <location>
        <begin position="622"/>
        <end position="650"/>
    </location>
</feature>
<dbReference type="PANTHER" id="PTHR13265:SF0">
    <property type="entry name" value="HPR1"/>
    <property type="match status" value="1"/>
</dbReference>
<gene>
    <name evidence="2" type="ORF">TR117046</name>
</gene>
<feature type="compositionally biased region" description="Polar residues" evidence="1">
    <location>
        <begin position="569"/>
        <end position="580"/>
    </location>
</feature>
<dbReference type="EMBL" id="GEEE01020771">
    <property type="protein sequence ID" value="JAP42454.1"/>
    <property type="molecule type" value="Transcribed_RNA"/>
</dbReference>
<dbReference type="AlphaFoldDB" id="A0A0X3Q6P3"/>
<accession>A0A0X3Q6P3</accession>
<organism evidence="2">
    <name type="scientific">Schistocephalus solidus</name>
    <name type="common">Tapeworm</name>
    <dbReference type="NCBI Taxonomy" id="70667"/>
    <lineage>
        <taxon>Eukaryota</taxon>
        <taxon>Metazoa</taxon>
        <taxon>Spiralia</taxon>
        <taxon>Lophotrochozoa</taxon>
        <taxon>Platyhelminthes</taxon>
        <taxon>Cestoda</taxon>
        <taxon>Eucestoda</taxon>
        <taxon>Diphyllobothriidea</taxon>
        <taxon>Diphyllobothriidae</taxon>
        <taxon>Schistocephalus</taxon>
    </lineage>
</organism>
<evidence type="ECO:0000256" key="1">
    <source>
        <dbReference type="SAM" id="MobiDB-lite"/>
    </source>
</evidence>
<dbReference type="Pfam" id="PF11957">
    <property type="entry name" value="efThoc1"/>
    <property type="match status" value="1"/>
</dbReference>
<feature type="compositionally biased region" description="Low complexity" evidence="1">
    <location>
        <begin position="543"/>
        <end position="557"/>
    </location>
</feature>
<dbReference type="GO" id="GO:0000445">
    <property type="term" value="C:THO complex part of transcription export complex"/>
    <property type="evidence" value="ECO:0007669"/>
    <property type="project" value="TreeGrafter"/>
</dbReference>
<name>A0A0X3Q6P3_SCHSO</name>
<dbReference type="PANTHER" id="PTHR13265">
    <property type="entry name" value="THO COMPLEX SUBUNIT 1"/>
    <property type="match status" value="1"/>
</dbReference>
<reference evidence="2" key="1">
    <citation type="submission" date="2016-01" db="EMBL/GenBank/DDBJ databases">
        <title>Reference transcriptome for the parasite Schistocephalus solidus: insights into the molecular evolution of parasitism.</title>
        <authorList>
            <person name="Hebert F.O."/>
            <person name="Grambauer S."/>
            <person name="Barber I."/>
            <person name="Landry C.R."/>
            <person name="Aubin-Horth N."/>
        </authorList>
    </citation>
    <scope>NUCLEOTIDE SEQUENCE</scope>
</reference>
<evidence type="ECO:0000313" key="2">
    <source>
        <dbReference type="EMBL" id="JAP56362.1"/>
    </source>
</evidence>
<feature type="compositionally biased region" description="Basic and acidic residues" evidence="1">
    <location>
        <begin position="513"/>
        <end position="528"/>
    </location>
</feature>
<protein>
    <recommendedName>
        <fullName evidence="3">THO complex subunit 1</fullName>
    </recommendedName>
</protein>
<dbReference type="GO" id="GO:0006406">
    <property type="term" value="P:mRNA export from nucleus"/>
    <property type="evidence" value="ECO:0007669"/>
    <property type="project" value="TreeGrafter"/>
</dbReference>
<feature type="region of interest" description="Disordered" evidence="1">
    <location>
        <begin position="513"/>
        <end position="658"/>
    </location>
</feature>
<dbReference type="EMBL" id="GEEE01006863">
    <property type="protein sequence ID" value="JAP56362.1"/>
    <property type="molecule type" value="Transcribed_RNA"/>
</dbReference>
<proteinExistence type="predicted"/>
<dbReference type="InterPro" id="IPR021861">
    <property type="entry name" value="THO_THOC1"/>
</dbReference>